<sequence length="108" mass="12897">MYKEINGMRLRPVSPKMFVQEYSGAHGKHILYENEKGVRYYIKYNLYTNNPRTIKVTHEKIISQETIKKRDDIVKQKKEEKIKCIEEKCKNKGLRGKERIRCLNACYA</sequence>
<accession>A0A6C0KV91</accession>
<evidence type="ECO:0000313" key="1">
    <source>
        <dbReference type="EMBL" id="QHU21056.1"/>
    </source>
</evidence>
<dbReference type="AlphaFoldDB" id="A0A6C0KV91"/>
<protein>
    <submittedName>
        <fullName evidence="1">Uncharacterized protein</fullName>
    </submittedName>
</protein>
<dbReference type="EMBL" id="MN740977">
    <property type="protein sequence ID" value="QHU21056.1"/>
    <property type="molecule type" value="Genomic_DNA"/>
</dbReference>
<organism evidence="1">
    <name type="scientific">viral metagenome</name>
    <dbReference type="NCBI Taxonomy" id="1070528"/>
    <lineage>
        <taxon>unclassified sequences</taxon>
        <taxon>metagenomes</taxon>
        <taxon>organismal metagenomes</taxon>
    </lineage>
</organism>
<reference evidence="1" key="1">
    <citation type="journal article" date="2020" name="Nature">
        <title>Giant virus diversity and host interactions through global metagenomics.</title>
        <authorList>
            <person name="Schulz F."/>
            <person name="Roux S."/>
            <person name="Paez-Espino D."/>
            <person name="Jungbluth S."/>
            <person name="Walsh D.A."/>
            <person name="Denef V.J."/>
            <person name="McMahon K.D."/>
            <person name="Konstantinidis K.T."/>
            <person name="Eloe-Fadrosh E.A."/>
            <person name="Kyrpides N.C."/>
            <person name="Woyke T."/>
        </authorList>
    </citation>
    <scope>NUCLEOTIDE SEQUENCE</scope>
    <source>
        <strain evidence="1">GVMAG-S-3300013094-100</strain>
    </source>
</reference>
<name>A0A6C0KV91_9ZZZZ</name>
<proteinExistence type="predicted"/>